<protein>
    <submittedName>
        <fullName evidence="2">DUF4845 domain-containing protein</fullName>
    </submittedName>
</protein>
<feature type="transmembrane region" description="Helical" evidence="1">
    <location>
        <begin position="12"/>
        <end position="35"/>
    </location>
</feature>
<dbReference type="Pfam" id="PF16137">
    <property type="entry name" value="DUF4845"/>
    <property type="match status" value="1"/>
</dbReference>
<evidence type="ECO:0000313" key="3">
    <source>
        <dbReference type="Proteomes" id="UP001243195"/>
    </source>
</evidence>
<accession>A0AAW8JEW2</accession>
<dbReference type="EMBL" id="JAVIDA010000007">
    <property type="protein sequence ID" value="MDQ9071291.1"/>
    <property type="molecule type" value="Genomic_DNA"/>
</dbReference>
<gene>
    <name evidence="2" type="ORF">RFH51_07470</name>
</gene>
<proteinExistence type="predicted"/>
<dbReference type="InterPro" id="IPR032314">
    <property type="entry name" value="DUF4845"/>
</dbReference>
<dbReference type="AlphaFoldDB" id="A0AAW8JEW2"/>
<keyword evidence="1" id="KW-0812">Transmembrane</keyword>
<dbReference type="RefSeq" id="WP_308955665.1">
    <property type="nucleotide sequence ID" value="NZ_JAVICY010000006.1"/>
</dbReference>
<organism evidence="2 3">
    <name type="scientific">Acinetobacter gerneri</name>
    <dbReference type="NCBI Taxonomy" id="202952"/>
    <lineage>
        <taxon>Bacteria</taxon>
        <taxon>Pseudomonadati</taxon>
        <taxon>Pseudomonadota</taxon>
        <taxon>Gammaproteobacteria</taxon>
        <taxon>Moraxellales</taxon>
        <taxon>Moraxellaceae</taxon>
        <taxon>Acinetobacter</taxon>
    </lineage>
</organism>
<keyword evidence="1" id="KW-1133">Transmembrane helix</keyword>
<comment type="caution">
    <text evidence="2">The sequence shown here is derived from an EMBL/GenBank/DDBJ whole genome shotgun (WGS) entry which is preliminary data.</text>
</comment>
<evidence type="ECO:0000256" key="1">
    <source>
        <dbReference type="SAM" id="Phobius"/>
    </source>
</evidence>
<sequence>MATSQRGTAYLSILFGVVAFIFIAKFLLAIWPAYWDDRVINNQIKESLLEAPFDCTPSSFRAQVSQGLERYNITDIQFADIAKISNENNGLKVIKQYEVRRHFFSSIDLVLTFEKSFDQRSVQSR</sequence>
<name>A0AAW8JEW2_9GAMM</name>
<dbReference type="Proteomes" id="UP001243195">
    <property type="component" value="Unassembled WGS sequence"/>
</dbReference>
<reference evidence="2" key="1">
    <citation type="submission" date="2023-08" db="EMBL/GenBank/DDBJ databases">
        <title>Emergence of clinically-relevant ST2 carbapenem-resistant Acinetobacter baumannii strains in hospital sewages in Zhejiang, East of China.</title>
        <authorList>
            <person name="Kaichao C."/>
            <person name="Zhang R."/>
        </authorList>
    </citation>
    <scope>NUCLEOTIDE SEQUENCE</scope>
    <source>
        <strain evidence="2">M-SY-60</strain>
    </source>
</reference>
<keyword evidence="1" id="KW-0472">Membrane</keyword>
<evidence type="ECO:0000313" key="2">
    <source>
        <dbReference type="EMBL" id="MDQ9071291.1"/>
    </source>
</evidence>